<comment type="caution">
    <text evidence="2">The sequence shown here is derived from an EMBL/GenBank/DDBJ whole genome shotgun (WGS) entry which is preliminary data.</text>
</comment>
<dbReference type="RefSeq" id="WP_194502949.1">
    <property type="nucleotide sequence ID" value="NZ_JADIVZ010000003.1"/>
</dbReference>
<dbReference type="Gene3D" id="3.40.50.1110">
    <property type="entry name" value="SGNH hydrolase"/>
    <property type="match status" value="1"/>
</dbReference>
<proteinExistence type="predicted"/>
<reference evidence="2" key="1">
    <citation type="submission" date="2020-11" db="EMBL/GenBank/DDBJ databases">
        <title>Nocardioides sp. CBS4Y-1, whole genome shotgun sequence.</title>
        <authorList>
            <person name="Tuo L."/>
        </authorList>
    </citation>
    <scope>NUCLEOTIDE SEQUENCE</scope>
    <source>
        <strain evidence="2">CBS4Y-1</strain>
    </source>
</reference>
<dbReference type="InterPro" id="IPR036514">
    <property type="entry name" value="SGNH_hydro_sf"/>
</dbReference>
<dbReference type="SUPFAM" id="SSF52266">
    <property type="entry name" value="SGNH hydrolase"/>
    <property type="match status" value="1"/>
</dbReference>
<evidence type="ECO:0000313" key="2">
    <source>
        <dbReference type="EMBL" id="MBF4161680.1"/>
    </source>
</evidence>
<dbReference type="CDD" id="cd00229">
    <property type="entry name" value="SGNH_hydrolase"/>
    <property type="match status" value="1"/>
</dbReference>
<dbReference type="Proteomes" id="UP000656804">
    <property type="component" value="Unassembled WGS sequence"/>
</dbReference>
<protein>
    <submittedName>
        <fullName evidence="2">SGNH/GDSL hydrolase family protein</fullName>
    </submittedName>
</protein>
<keyword evidence="3" id="KW-1185">Reference proteome</keyword>
<gene>
    <name evidence="2" type="ORF">ISG29_08255</name>
</gene>
<dbReference type="EMBL" id="JADIVZ010000003">
    <property type="protein sequence ID" value="MBF4161680.1"/>
    <property type="molecule type" value="Genomic_DNA"/>
</dbReference>
<keyword evidence="2" id="KW-0378">Hydrolase</keyword>
<feature type="domain" description="SGNH hydrolase-type esterase" evidence="1">
    <location>
        <begin position="72"/>
        <end position="225"/>
    </location>
</feature>
<accession>A0A930UZ38</accession>
<evidence type="ECO:0000313" key="3">
    <source>
        <dbReference type="Proteomes" id="UP000656804"/>
    </source>
</evidence>
<name>A0A930UZ38_9ACTN</name>
<dbReference type="AlphaFoldDB" id="A0A930UZ38"/>
<dbReference type="InterPro" id="IPR013830">
    <property type="entry name" value="SGNH_hydro"/>
</dbReference>
<sequence length="235" mass="24172">MGQSFLGVRLTRPRARLVVALFLVAAALGYTLLPGVGSPRAVGSDPTRCQTFETQSRARAEAVTGGGPDLLVIGDSWSAGLGLADASRSWPARLPGSVHVSAFSGSGFSEHASSCGAVSYADRAPAALRGLSASTPVVLEGGLNDWDASDAAISSGFSRLVDALAGHPVTVVGPASAPSRAVYMPRIDALLGRLSRDAGWTYVSSADLDLPYLPDALHLMPAGHETFGDFVAARL</sequence>
<organism evidence="2 3">
    <name type="scientific">Nocardioides acrostichi</name>
    <dbReference type="NCBI Taxonomy" id="2784339"/>
    <lineage>
        <taxon>Bacteria</taxon>
        <taxon>Bacillati</taxon>
        <taxon>Actinomycetota</taxon>
        <taxon>Actinomycetes</taxon>
        <taxon>Propionibacteriales</taxon>
        <taxon>Nocardioidaceae</taxon>
        <taxon>Nocardioides</taxon>
    </lineage>
</organism>
<evidence type="ECO:0000259" key="1">
    <source>
        <dbReference type="Pfam" id="PF13472"/>
    </source>
</evidence>
<dbReference type="Pfam" id="PF13472">
    <property type="entry name" value="Lipase_GDSL_2"/>
    <property type="match status" value="1"/>
</dbReference>
<dbReference type="GO" id="GO:0016787">
    <property type="term" value="F:hydrolase activity"/>
    <property type="evidence" value="ECO:0007669"/>
    <property type="project" value="UniProtKB-KW"/>
</dbReference>